<sequence>MTRKRVLCISYQFPPFAGTGVFRVLNFVEHLPDRGWDPVVLSVLPGHYERGTALDDGLCARVNGSARVHRTKCFQGIDAMLSLRGTFRGNATPASAGQGETAGTAPAGKGFWQGVKDAVTLAYRIPDKQVGWLPYALAEGVRICRHEKPELIYASGGPWTSFLIGLALKAHFHLPLVIDFRDPWMNNPYDELNVGFRRRVNRFLERWCLRRADAVIANTEPLRTLLADTAGSGNKCHTITNGYNETEYVGLKARASGTVPLVVTHVGNLYGKRTPDSFLQALTRLIDTGRLGVHEVAVRFIGHVDEARINNLIGSHPVSAMVTCVGVVPKNQALKMLFQSDIALLIQPDTRLQIPAKLFEYIRSQKPILAVCGEGATQELIEAHGLGVVADADDPEGMEGAILDVFRQARSAEGHVKKDYMAFEAGALTTQLAGVFDGVFQSSPQMKNG</sequence>
<dbReference type="SUPFAM" id="SSF53756">
    <property type="entry name" value="UDP-Glycosyltransferase/glycogen phosphorylase"/>
    <property type="match status" value="1"/>
</dbReference>
<protein>
    <submittedName>
        <fullName evidence="2">Glycosyltransferase subfamily 4-like n-terminal domain</fullName>
    </submittedName>
</protein>
<dbReference type="AlphaFoldDB" id="A0A4U8YME3"/>
<dbReference type="RefSeq" id="WP_180139641.1">
    <property type="nucleotide sequence ID" value="NZ_CAADHO010000003.1"/>
</dbReference>
<proteinExistence type="predicted"/>
<gene>
    <name evidence="2" type="ORF">MSL71_19860</name>
</gene>
<dbReference type="Proteomes" id="UP000507962">
    <property type="component" value="Unassembled WGS sequence"/>
</dbReference>
<dbReference type="PANTHER" id="PTHR12526:SF600">
    <property type="entry name" value="GLYCOSYL TRANSFERASE GROUP 1"/>
    <property type="match status" value="1"/>
</dbReference>
<dbReference type="PANTHER" id="PTHR12526">
    <property type="entry name" value="GLYCOSYLTRANSFERASE"/>
    <property type="match status" value="1"/>
</dbReference>
<dbReference type="CDD" id="cd03794">
    <property type="entry name" value="GT4_WbuB-like"/>
    <property type="match status" value="1"/>
</dbReference>
<keyword evidence="2" id="KW-0808">Transferase</keyword>
<evidence type="ECO:0000259" key="1">
    <source>
        <dbReference type="Pfam" id="PF13579"/>
    </source>
</evidence>
<dbReference type="GO" id="GO:0016757">
    <property type="term" value="F:glycosyltransferase activity"/>
    <property type="evidence" value="ECO:0007669"/>
    <property type="project" value="TreeGrafter"/>
</dbReference>
<evidence type="ECO:0000313" key="3">
    <source>
        <dbReference type="Proteomes" id="UP000507962"/>
    </source>
</evidence>
<reference evidence="2 3" key="1">
    <citation type="submission" date="2019-03" db="EMBL/GenBank/DDBJ databases">
        <authorList>
            <person name="Nijsse B."/>
        </authorList>
    </citation>
    <scope>NUCLEOTIDE SEQUENCE [LARGE SCALE GENOMIC DNA]</scope>
    <source>
        <strain evidence="2">Desulfoluna butyratoxydans MSL71</strain>
    </source>
</reference>
<dbReference type="Pfam" id="PF13579">
    <property type="entry name" value="Glyco_trans_4_4"/>
    <property type="match status" value="1"/>
</dbReference>
<keyword evidence="3" id="KW-1185">Reference proteome</keyword>
<accession>A0A4U8YME3</accession>
<name>A0A4U8YME3_9BACT</name>
<dbReference type="EMBL" id="CAADHO010000003">
    <property type="protein sequence ID" value="VFQ44339.1"/>
    <property type="molecule type" value="Genomic_DNA"/>
</dbReference>
<dbReference type="Gene3D" id="3.40.50.2000">
    <property type="entry name" value="Glycogen Phosphorylase B"/>
    <property type="match status" value="2"/>
</dbReference>
<feature type="domain" description="Glycosyltransferase subfamily 4-like N-terminal" evidence="1">
    <location>
        <begin position="23"/>
        <end position="242"/>
    </location>
</feature>
<organism evidence="2 3">
    <name type="scientific">Desulfoluna butyratoxydans</name>
    <dbReference type="NCBI Taxonomy" id="231438"/>
    <lineage>
        <taxon>Bacteria</taxon>
        <taxon>Pseudomonadati</taxon>
        <taxon>Thermodesulfobacteriota</taxon>
        <taxon>Desulfobacteria</taxon>
        <taxon>Desulfobacterales</taxon>
        <taxon>Desulfolunaceae</taxon>
        <taxon>Desulfoluna</taxon>
    </lineage>
</organism>
<dbReference type="InterPro" id="IPR028098">
    <property type="entry name" value="Glyco_trans_4-like_N"/>
</dbReference>
<evidence type="ECO:0000313" key="2">
    <source>
        <dbReference type="EMBL" id="VFQ44339.1"/>
    </source>
</evidence>